<dbReference type="Gene3D" id="3.30.70.270">
    <property type="match status" value="2"/>
</dbReference>
<dbReference type="Pfam" id="PF00078">
    <property type="entry name" value="RVT_1"/>
    <property type="match status" value="1"/>
</dbReference>
<feature type="domain" description="Reverse transcriptase" evidence="1">
    <location>
        <begin position="69"/>
        <end position="233"/>
    </location>
</feature>
<dbReference type="PANTHER" id="PTHR24559:SF444">
    <property type="entry name" value="REVERSE TRANSCRIPTASE DOMAIN-CONTAINING PROTEIN"/>
    <property type="match status" value="1"/>
</dbReference>
<reference evidence="3" key="1">
    <citation type="journal article" date="2020" name="Sci. Rep.">
        <title>Chromosome-scale genome assembly for the duckweed Spirodela intermedia, integrating cytogenetic maps, PacBio and Oxford Nanopore libraries.</title>
        <authorList>
            <person name="Hoang P.T.N."/>
            <person name="Fiebig A."/>
            <person name="Novak P."/>
            <person name="Macas J."/>
            <person name="Cao H.X."/>
            <person name="Stepanenko A."/>
            <person name="Chen G."/>
            <person name="Borisjuk N."/>
            <person name="Scholz U."/>
            <person name="Schubert I."/>
        </authorList>
    </citation>
    <scope>NUCLEOTIDE SEQUENCE [LARGE SCALE GENOMIC DNA]</scope>
</reference>
<dbReference type="InterPro" id="IPR043128">
    <property type="entry name" value="Rev_trsase/Diguanyl_cyclase"/>
</dbReference>
<dbReference type="PANTHER" id="PTHR24559">
    <property type="entry name" value="TRANSPOSON TY3-I GAG-POL POLYPROTEIN"/>
    <property type="match status" value="1"/>
</dbReference>
<protein>
    <recommendedName>
        <fullName evidence="1">Reverse transcriptase domain-containing protein</fullName>
    </recommendedName>
</protein>
<evidence type="ECO:0000313" key="2">
    <source>
        <dbReference type="EMBL" id="CAA6675761.1"/>
    </source>
</evidence>
<comment type="caution">
    <text evidence="2">The sequence shown here is derived from an EMBL/GenBank/DDBJ whole genome shotgun (WGS) entry which is preliminary data.</text>
</comment>
<organism evidence="2 3">
    <name type="scientific">Spirodela intermedia</name>
    <name type="common">Intermediate duckweed</name>
    <dbReference type="NCBI Taxonomy" id="51605"/>
    <lineage>
        <taxon>Eukaryota</taxon>
        <taxon>Viridiplantae</taxon>
        <taxon>Streptophyta</taxon>
        <taxon>Embryophyta</taxon>
        <taxon>Tracheophyta</taxon>
        <taxon>Spermatophyta</taxon>
        <taxon>Magnoliopsida</taxon>
        <taxon>Liliopsida</taxon>
        <taxon>Araceae</taxon>
        <taxon>Lemnoideae</taxon>
        <taxon>Spirodela</taxon>
    </lineage>
</organism>
<dbReference type="InterPro" id="IPR053134">
    <property type="entry name" value="RNA-dir_DNA_polymerase"/>
</dbReference>
<evidence type="ECO:0000313" key="3">
    <source>
        <dbReference type="Proteomes" id="UP001189122"/>
    </source>
</evidence>
<evidence type="ECO:0000259" key="1">
    <source>
        <dbReference type="Pfam" id="PF00078"/>
    </source>
</evidence>
<sequence>MHSIYLEEGARTSREPQRRLNPNMMEIVKKEILKWLAADIIYPISDSKWVSPTQVVPKKSGITVIKNENGDEIQTRLTTGWRVCIDYRKLNSVTRKDHFPLPFTDQILEKLAGKNFFCFLDGYSGYNQIYINPLDQEKTTFTCPFGTFAFKRMPFGLCNAPATFQRCMLSIFSDMIGKCMEIFMDDFSIFGESFDECLNHLQHVLEKCIEKKLVLSWEKSHFMVKEGVVLGHIVSKRGLEVDRAKIDIISKMKPPNSVKQIRSFLGHAGYYRKFIQDFSKFLNLSPCYYLKMCLLILMRNVLSLFRNKKITY</sequence>
<proteinExistence type="predicted"/>
<accession>A0ABN7EDG1</accession>
<dbReference type="Proteomes" id="UP001189122">
    <property type="component" value="Unassembled WGS sequence"/>
</dbReference>
<dbReference type="EMBL" id="CACRZD030000401">
    <property type="protein sequence ID" value="CAA6675761.1"/>
    <property type="molecule type" value="Genomic_DNA"/>
</dbReference>
<dbReference type="InterPro" id="IPR043502">
    <property type="entry name" value="DNA/RNA_pol_sf"/>
</dbReference>
<dbReference type="SUPFAM" id="SSF56672">
    <property type="entry name" value="DNA/RNA polymerases"/>
    <property type="match status" value="1"/>
</dbReference>
<dbReference type="CDD" id="cd01647">
    <property type="entry name" value="RT_LTR"/>
    <property type="match status" value="1"/>
</dbReference>
<gene>
    <name evidence="2" type="ORF">SI7747_UN022103</name>
</gene>
<name>A0ABN7EDG1_SPIIN</name>
<dbReference type="InterPro" id="IPR000477">
    <property type="entry name" value="RT_dom"/>
</dbReference>
<dbReference type="Gene3D" id="3.10.10.10">
    <property type="entry name" value="HIV Type 1 Reverse Transcriptase, subunit A, domain 1"/>
    <property type="match status" value="1"/>
</dbReference>
<keyword evidence="3" id="KW-1185">Reference proteome</keyword>